<feature type="non-terminal residue" evidence="1">
    <location>
        <position position="1"/>
    </location>
</feature>
<gene>
    <name evidence="1" type="ORF">TPAB3V08_LOCUS2286</name>
</gene>
<dbReference type="Proteomes" id="UP001153148">
    <property type="component" value="Unassembled WGS sequence"/>
</dbReference>
<proteinExistence type="predicted"/>
<accession>A0ABN7NQF9</accession>
<evidence type="ECO:0000313" key="2">
    <source>
        <dbReference type="Proteomes" id="UP001153148"/>
    </source>
</evidence>
<protein>
    <submittedName>
        <fullName evidence="1">Uncharacterized protein</fullName>
    </submittedName>
</protein>
<sequence>SVSDSVISLRNNYDLKVMMSSIGMLLLLDLCSKSIWETAYQIHFVMKKYCIDPLMSQTEHDATTSQAQKIFCCIEVCMNSNHGKDAVDILAAYKLQNPYPNQWQLASNPADVDTRNLLVATLLEGLVESNYVKEARKLFDLLYTAQKSVKKPIDIAKHLNTLLVFLLDANLNVEALNLFLKIDQPALPVEVVTYRALLAACVEKHMMKAAETLWRSLGLFGVFSFQVEFPIGHSQKGVRVPSVVRKAELASSYIKVRLKNVLKHDFQIELDKECGDNIRLIALKSESVKNYLRKLHFST</sequence>
<evidence type="ECO:0000313" key="1">
    <source>
        <dbReference type="EMBL" id="CAG2055280.1"/>
    </source>
</evidence>
<organism evidence="1 2">
    <name type="scientific">Timema podura</name>
    <name type="common">Walking stick</name>
    <dbReference type="NCBI Taxonomy" id="61482"/>
    <lineage>
        <taxon>Eukaryota</taxon>
        <taxon>Metazoa</taxon>
        <taxon>Ecdysozoa</taxon>
        <taxon>Arthropoda</taxon>
        <taxon>Hexapoda</taxon>
        <taxon>Insecta</taxon>
        <taxon>Pterygota</taxon>
        <taxon>Neoptera</taxon>
        <taxon>Polyneoptera</taxon>
        <taxon>Phasmatodea</taxon>
        <taxon>Timematodea</taxon>
        <taxon>Timematoidea</taxon>
        <taxon>Timematidae</taxon>
        <taxon>Timema</taxon>
    </lineage>
</organism>
<keyword evidence="2" id="KW-1185">Reference proteome</keyword>
<name>A0ABN7NQF9_TIMPD</name>
<dbReference type="Gene3D" id="1.25.40.10">
    <property type="entry name" value="Tetratricopeptide repeat domain"/>
    <property type="match status" value="1"/>
</dbReference>
<dbReference type="EMBL" id="CAJPIN010002290">
    <property type="protein sequence ID" value="CAG2055280.1"/>
    <property type="molecule type" value="Genomic_DNA"/>
</dbReference>
<reference evidence="1" key="1">
    <citation type="submission" date="2021-03" db="EMBL/GenBank/DDBJ databases">
        <authorList>
            <person name="Tran Van P."/>
        </authorList>
    </citation>
    <scope>NUCLEOTIDE SEQUENCE</scope>
</reference>
<comment type="caution">
    <text evidence="1">The sequence shown here is derived from an EMBL/GenBank/DDBJ whole genome shotgun (WGS) entry which is preliminary data.</text>
</comment>
<dbReference type="InterPro" id="IPR011990">
    <property type="entry name" value="TPR-like_helical_dom_sf"/>
</dbReference>